<dbReference type="Pfam" id="PF04092">
    <property type="entry name" value="SAG"/>
    <property type="match status" value="2"/>
</dbReference>
<feature type="transmembrane region" description="Helical" evidence="2">
    <location>
        <begin position="331"/>
        <end position="353"/>
    </location>
</feature>
<accession>A0A7J6JZC9</accession>
<dbReference type="Proteomes" id="UP000557509">
    <property type="component" value="Unassembled WGS sequence"/>
</dbReference>
<name>A0A7J6JZC9_TOXGO</name>
<dbReference type="InterPro" id="IPR036755">
    <property type="entry name" value="SRS_dom_sf"/>
</dbReference>
<evidence type="ECO:0000313" key="4">
    <source>
        <dbReference type="EMBL" id="KAF4639646.1"/>
    </source>
</evidence>
<gene>
    <name evidence="4" type="ORF">TGRH88_054180</name>
</gene>
<comment type="caution">
    <text evidence="4">The sequence shown here is derived from an EMBL/GenBank/DDBJ whole genome shotgun (WGS) entry which is preliminary data.</text>
</comment>
<feature type="domain" description="SRS" evidence="3">
    <location>
        <begin position="215"/>
        <end position="323"/>
    </location>
</feature>
<dbReference type="SUPFAM" id="SSF74877">
    <property type="entry name" value="Major surface antigen p30, SAG1"/>
    <property type="match status" value="2"/>
</dbReference>
<keyword evidence="2" id="KW-0812">Transmembrane</keyword>
<feature type="region of interest" description="Disordered" evidence="1">
    <location>
        <begin position="179"/>
        <end position="198"/>
    </location>
</feature>
<dbReference type="GO" id="GO:0016020">
    <property type="term" value="C:membrane"/>
    <property type="evidence" value="ECO:0007669"/>
    <property type="project" value="InterPro"/>
</dbReference>
<dbReference type="VEuPathDB" id="ToxoDB:TGME49_315320"/>
<dbReference type="EMBL" id="JAAUHK010000196">
    <property type="protein sequence ID" value="KAF4639646.1"/>
    <property type="molecule type" value="Genomic_DNA"/>
</dbReference>
<feature type="domain" description="SRS" evidence="3">
    <location>
        <begin position="73"/>
        <end position="208"/>
    </location>
</feature>
<evidence type="ECO:0000256" key="2">
    <source>
        <dbReference type="SAM" id="Phobius"/>
    </source>
</evidence>
<keyword evidence="2" id="KW-1133">Transmembrane helix</keyword>
<dbReference type="Gene3D" id="2.60.40.1320">
    <property type="entry name" value="SRS domain"/>
    <property type="match status" value="2"/>
</dbReference>
<evidence type="ECO:0000313" key="5">
    <source>
        <dbReference type="Proteomes" id="UP000557509"/>
    </source>
</evidence>
<protein>
    <submittedName>
        <fullName evidence="4">SAG-related sequence SRS52A</fullName>
    </submittedName>
</protein>
<proteinExistence type="predicted"/>
<evidence type="ECO:0000256" key="1">
    <source>
        <dbReference type="SAM" id="MobiDB-lite"/>
    </source>
</evidence>
<sequence length="358" mass="37240">MLPKILALLSSQRPSKVTAPSSGGQQVDIMARISVVPIRLIMTGSLFFVVVVLMSTTALRAEGTNGAPSTKICNADAAAKGGISVEVDPATKKVSFSCGTDMGNVLPLPGDNNTITKCYSRANLQGETPLAEFFGEGSKANVQTASTTSGTSAEVSLTVGKLPEMTDTIYFACSTTPASGANRAPTGDPSQNSDGNRGKTKCVVTVTVPADPNANTCTVAKQSMTLMITKDSKTVSFLCDMDIATLLPQDFSHEILDESCQEKVKLADVLPSATFQETSSAHVFSVKELPKTEATYCYKCSPPVDSGDTADGKKNACTVKIRVSASSGENLSVSVTAGSVCALVFGLFVSSVFSTVPL</sequence>
<dbReference type="AlphaFoldDB" id="A0A7J6JZC9"/>
<feature type="transmembrane region" description="Helical" evidence="2">
    <location>
        <begin position="29"/>
        <end position="53"/>
    </location>
</feature>
<keyword evidence="5" id="KW-1185">Reference proteome</keyword>
<organism evidence="4 5">
    <name type="scientific">Toxoplasma gondii</name>
    <dbReference type="NCBI Taxonomy" id="5811"/>
    <lineage>
        <taxon>Eukaryota</taxon>
        <taxon>Sar</taxon>
        <taxon>Alveolata</taxon>
        <taxon>Apicomplexa</taxon>
        <taxon>Conoidasida</taxon>
        <taxon>Coccidia</taxon>
        <taxon>Eucoccidiorida</taxon>
        <taxon>Eimeriorina</taxon>
        <taxon>Sarcocystidae</taxon>
        <taxon>Toxoplasma</taxon>
    </lineage>
</organism>
<dbReference type="InterPro" id="IPR007226">
    <property type="entry name" value="SRS_dom"/>
</dbReference>
<keyword evidence="2" id="KW-0472">Membrane</keyword>
<evidence type="ECO:0000259" key="3">
    <source>
        <dbReference type="Pfam" id="PF04092"/>
    </source>
</evidence>
<reference evidence="4 5" key="1">
    <citation type="submission" date="2020-03" db="EMBL/GenBank/DDBJ databases">
        <title>Genome sequence of Toxoplasma gondii RH-88 strain.</title>
        <authorList>
            <person name="Lorenzi H.A."/>
            <person name="Venepally P."/>
            <person name="Rozenberg A."/>
            <person name="Sibley D."/>
        </authorList>
    </citation>
    <scope>NUCLEOTIDE SEQUENCE [LARGE SCALE GENOMIC DNA]</scope>
    <source>
        <strain evidence="4 5">RH-88</strain>
    </source>
</reference>